<gene>
    <name evidence="2" type="ORF">BST86_03730</name>
</gene>
<evidence type="ECO:0000313" key="3">
    <source>
        <dbReference type="Proteomes" id="UP000239532"/>
    </source>
</evidence>
<keyword evidence="3" id="KW-1185">Reference proteome</keyword>
<dbReference type="OrthoDB" id="88903at2"/>
<dbReference type="Proteomes" id="UP000239532">
    <property type="component" value="Unassembled WGS sequence"/>
</dbReference>
<comment type="caution">
    <text evidence="2">The sequence shown here is derived from an EMBL/GenBank/DDBJ whole genome shotgun (WGS) entry which is preliminary data.</text>
</comment>
<reference evidence="2 3" key="1">
    <citation type="submission" date="2016-11" db="EMBL/GenBank/DDBJ databases">
        <title>Trade-off between light-utilization and light-protection in marine flavobacteria.</title>
        <authorList>
            <person name="Kumagai Y."/>
        </authorList>
    </citation>
    <scope>NUCLEOTIDE SEQUENCE [LARGE SCALE GENOMIC DNA]</scope>
    <source>
        <strain evidence="2 3">JCM 17109</strain>
    </source>
</reference>
<dbReference type="PANTHER" id="PTHR22674:SF6">
    <property type="entry name" value="NTPASE KAP FAMILY P-LOOP DOMAIN-CONTAINING PROTEIN 1"/>
    <property type="match status" value="1"/>
</dbReference>
<dbReference type="PANTHER" id="PTHR22674">
    <property type="entry name" value="NTPASE, KAP FAMILY P-LOOP DOMAIN-CONTAINING 1"/>
    <property type="match status" value="1"/>
</dbReference>
<dbReference type="InterPro" id="IPR052754">
    <property type="entry name" value="NTPase_KAP_P-loop"/>
</dbReference>
<protein>
    <recommendedName>
        <fullName evidence="1">KAP NTPase domain-containing protein</fullName>
    </recommendedName>
</protein>
<proteinExistence type="predicted"/>
<sequence>MKTTSVTDIPRESQNDQADQFGIETFENGLIRFIENTETPITIALQGEWGSGKTSLMNSLNYQLCSQDNSDFQSVWLNTWEHSLMKDAESTLFAILAALVREVSVIAHVDSSQMQKISKSLWNVMSKASRVATKTIGNKLVDGAGDFMDEMMAGQENQSGIGTLKNDLQEIINNHVANSTYRGFIFFIDDLDRIDPPVAVNLLELLKNIFNLKNCIFILAIDYDVVVKGLEPKFGPKTDANEREFRSFFDKIIQVPFSMPVASYGIDDFLKESLVKINYYEPSQLEDFPDRIDVLVEIAKHSVGTNPRSLKRLVNSLSLIACINIAKRATDVTDLESSNNNHRGDDLSLFVNFALVSLQISYPPVYGILAAHPDFPNWNNKTAHKLNLKPLSNEVVEKIEQLDEFDETWEQVLYQFCQRDSYLQKKALSISQILNRVKTIIQDSTGNEESVGKVIQSVIKLSSVTSVETDVEQPPVEVHHSSFLKHLRQRIFDYYDTKPELKGNYKIHGKRVQTTARILFTIDGHQTIDMRSHIRDNQLELMIFAWEHVGLNEYRSLEEFAEQMGKTQLLEDIYSNYSSIKTDTHLTDAAIDADMGIANNHRTMGLYIYSTHKNQSQFSDPLILQEIAEGILKLQKVAKKMQQLNYHLNNEFKNKF</sequence>
<evidence type="ECO:0000313" key="2">
    <source>
        <dbReference type="EMBL" id="PRP66262.1"/>
    </source>
</evidence>
<dbReference type="RefSeq" id="WP_105982102.1">
    <property type="nucleotide sequence ID" value="NZ_MQUC01000003.1"/>
</dbReference>
<dbReference type="Gene3D" id="3.40.50.300">
    <property type="entry name" value="P-loop containing nucleotide triphosphate hydrolases"/>
    <property type="match status" value="1"/>
</dbReference>
<dbReference type="InterPro" id="IPR011646">
    <property type="entry name" value="KAP_P-loop"/>
</dbReference>
<dbReference type="SUPFAM" id="SSF52540">
    <property type="entry name" value="P-loop containing nucleoside triphosphate hydrolases"/>
    <property type="match status" value="1"/>
</dbReference>
<accession>A0A2S9WRZ7</accession>
<dbReference type="Pfam" id="PF07693">
    <property type="entry name" value="KAP_NTPase"/>
    <property type="match status" value="1"/>
</dbReference>
<dbReference type="EMBL" id="MQUC01000003">
    <property type="protein sequence ID" value="PRP66262.1"/>
    <property type="molecule type" value="Genomic_DNA"/>
</dbReference>
<dbReference type="AlphaFoldDB" id="A0A2S9WRZ7"/>
<organism evidence="2 3">
    <name type="scientific">Nonlabens agnitus</name>
    <dbReference type="NCBI Taxonomy" id="870484"/>
    <lineage>
        <taxon>Bacteria</taxon>
        <taxon>Pseudomonadati</taxon>
        <taxon>Bacteroidota</taxon>
        <taxon>Flavobacteriia</taxon>
        <taxon>Flavobacteriales</taxon>
        <taxon>Flavobacteriaceae</taxon>
        <taxon>Nonlabens</taxon>
    </lineage>
</organism>
<dbReference type="InterPro" id="IPR027417">
    <property type="entry name" value="P-loop_NTPase"/>
</dbReference>
<evidence type="ECO:0000259" key="1">
    <source>
        <dbReference type="Pfam" id="PF07693"/>
    </source>
</evidence>
<name>A0A2S9WRZ7_9FLAO</name>
<feature type="domain" description="KAP NTPase" evidence="1">
    <location>
        <begin position="30"/>
        <end position="321"/>
    </location>
</feature>